<gene>
    <name evidence="5" type="ORF">POTOM_004703</name>
</gene>
<evidence type="ECO:0000313" key="6">
    <source>
        <dbReference type="Proteomes" id="UP000886885"/>
    </source>
</evidence>
<accession>A0A8X8D5X3</accession>
<reference evidence="5" key="1">
    <citation type="journal article" date="2020" name="bioRxiv">
        <title>Hybrid origin of Populus tomentosa Carr. identified through genome sequencing and phylogenomic analysis.</title>
        <authorList>
            <person name="An X."/>
            <person name="Gao K."/>
            <person name="Chen Z."/>
            <person name="Li J."/>
            <person name="Yang X."/>
            <person name="Yang X."/>
            <person name="Zhou J."/>
            <person name="Guo T."/>
            <person name="Zhao T."/>
            <person name="Huang S."/>
            <person name="Miao D."/>
            <person name="Khan W.U."/>
            <person name="Rao P."/>
            <person name="Ye M."/>
            <person name="Lei B."/>
            <person name="Liao W."/>
            <person name="Wang J."/>
            <person name="Ji L."/>
            <person name="Li Y."/>
            <person name="Guo B."/>
            <person name="Mustafa N.S."/>
            <person name="Li S."/>
            <person name="Yun Q."/>
            <person name="Keller S.R."/>
            <person name="Mao J."/>
            <person name="Zhang R."/>
            <person name="Strauss S.H."/>
        </authorList>
    </citation>
    <scope>NUCLEOTIDE SEQUENCE</scope>
    <source>
        <strain evidence="5">GM15</strain>
        <tissue evidence="5">Leaf</tissue>
    </source>
</reference>
<dbReference type="GO" id="GO:1901259">
    <property type="term" value="P:chloroplast rRNA processing"/>
    <property type="evidence" value="ECO:0007669"/>
    <property type="project" value="TreeGrafter"/>
</dbReference>
<keyword evidence="6" id="KW-1185">Reference proteome</keyword>
<dbReference type="InterPro" id="IPR000504">
    <property type="entry name" value="RRM_dom"/>
</dbReference>
<evidence type="ECO:0000259" key="4">
    <source>
        <dbReference type="PROSITE" id="PS50102"/>
    </source>
</evidence>
<sequence length="314" mass="34812">MAASILEAATLSFFSTHHPSSSRFFLSPKPPPLSLNLHISNPSPLISHRFPQPSLTQNHPRSKSLCFQLCSTVQEVTVEITPEEEEIQEANLKRKLFVVNLPWSFSVVDIKDLFGQCGTVSDVEIIKQKNGRSRGFAFVTMTTGEEAQAAIDKFNSLEVSGRIIRVEFAKRLRRPPPPRLAGTPADIPAGETRHKLYISNLAWKVRGSHLREFFSTNCNPVSSRVVFDGPAGRSSGYGFVSFATREEAEAAISAFSGKNGSTVVLVSVVDVKNGSFFHELMGRPIRLKFSEDKADESETEKKEEETSEVQVEEK</sequence>
<dbReference type="SMART" id="SM00360">
    <property type="entry name" value="RRM"/>
    <property type="match status" value="2"/>
</dbReference>
<dbReference type="AlphaFoldDB" id="A0A8X8D5X3"/>
<feature type="region of interest" description="Disordered" evidence="3">
    <location>
        <begin position="289"/>
        <end position="314"/>
    </location>
</feature>
<dbReference type="PANTHER" id="PTHR48025:SF6">
    <property type="entry name" value="RRM DOMAIN-CONTAINING PROTEIN"/>
    <property type="match status" value="1"/>
</dbReference>
<proteinExistence type="predicted"/>
<dbReference type="OrthoDB" id="439808at2759"/>
<dbReference type="Proteomes" id="UP000886885">
    <property type="component" value="Chromosome 1D"/>
</dbReference>
<dbReference type="GO" id="GO:0003729">
    <property type="term" value="F:mRNA binding"/>
    <property type="evidence" value="ECO:0007669"/>
    <property type="project" value="TreeGrafter"/>
</dbReference>
<name>A0A8X8D5X3_POPTO</name>
<evidence type="ECO:0000256" key="3">
    <source>
        <dbReference type="SAM" id="MobiDB-lite"/>
    </source>
</evidence>
<dbReference type="PANTHER" id="PTHR48025">
    <property type="entry name" value="OS02G0815200 PROTEIN"/>
    <property type="match status" value="1"/>
</dbReference>
<dbReference type="InterPro" id="IPR050502">
    <property type="entry name" value="Euk_RNA-bind_prot"/>
</dbReference>
<dbReference type="PROSITE" id="PS50102">
    <property type="entry name" value="RRM"/>
    <property type="match status" value="2"/>
</dbReference>
<protein>
    <recommendedName>
        <fullName evidence="4">RRM domain-containing protein</fullName>
    </recommendedName>
</protein>
<feature type="domain" description="RRM" evidence="4">
    <location>
        <begin position="194"/>
        <end position="292"/>
    </location>
</feature>
<organism evidence="5 6">
    <name type="scientific">Populus tomentosa</name>
    <name type="common">Chinese white poplar</name>
    <dbReference type="NCBI Taxonomy" id="118781"/>
    <lineage>
        <taxon>Eukaryota</taxon>
        <taxon>Viridiplantae</taxon>
        <taxon>Streptophyta</taxon>
        <taxon>Embryophyta</taxon>
        <taxon>Tracheophyta</taxon>
        <taxon>Spermatophyta</taxon>
        <taxon>Magnoliopsida</taxon>
        <taxon>eudicotyledons</taxon>
        <taxon>Gunneridae</taxon>
        <taxon>Pentapetalae</taxon>
        <taxon>rosids</taxon>
        <taxon>fabids</taxon>
        <taxon>Malpighiales</taxon>
        <taxon>Salicaceae</taxon>
        <taxon>Saliceae</taxon>
        <taxon>Populus</taxon>
    </lineage>
</organism>
<evidence type="ECO:0000256" key="1">
    <source>
        <dbReference type="ARBA" id="ARBA00022884"/>
    </source>
</evidence>
<dbReference type="GO" id="GO:0009535">
    <property type="term" value="C:chloroplast thylakoid membrane"/>
    <property type="evidence" value="ECO:0007669"/>
    <property type="project" value="TreeGrafter"/>
</dbReference>
<feature type="domain" description="RRM" evidence="4">
    <location>
        <begin position="94"/>
        <end position="171"/>
    </location>
</feature>
<dbReference type="EMBL" id="JAAWWB010000002">
    <property type="protein sequence ID" value="KAG6788631.1"/>
    <property type="molecule type" value="Genomic_DNA"/>
</dbReference>
<evidence type="ECO:0000256" key="2">
    <source>
        <dbReference type="PROSITE-ProRule" id="PRU00176"/>
    </source>
</evidence>
<keyword evidence="1 2" id="KW-0694">RNA-binding</keyword>
<comment type="caution">
    <text evidence="5">The sequence shown here is derived from an EMBL/GenBank/DDBJ whole genome shotgun (WGS) entry which is preliminary data.</text>
</comment>
<evidence type="ECO:0000313" key="5">
    <source>
        <dbReference type="EMBL" id="KAG6788631.1"/>
    </source>
</evidence>
<dbReference type="Pfam" id="PF00076">
    <property type="entry name" value="RRM_1"/>
    <property type="match status" value="2"/>
</dbReference>